<reference evidence="7" key="1">
    <citation type="journal article" date="2014" name="Front. Microbiol.">
        <title>High frequency of phylogenetically diverse reductive dehalogenase-homologous genes in deep subseafloor sedimentary metagenomes.</title>
        <authorList>
            <person name="Kawai M."/>
            <person name="Futagami T."/>
            <person name="Toyoda A."/>
            <person name="Takaki Y."/>
            <person name="Nishi S."/>
            <person name="Hori S."/>
            <person name="Arai W."/>
            <person name="Tsubouchi T."/>
            <person name="Morono Y."/>
            <person name="Uchiyama I."/>
            <person name="Ito T."/>
            <person name="Fujiyama A."/>
            <person name="Inagaki F."/>
            <person name="Takami H."/>
        </authorList>
    </citation>
    <scope>NUCLEOTIDE SEQUENCE</scope>
    <source>
        <strain evidence="7">Expedition CK06-06</strain>
    </source>
</reference>
<dbReference type="GO" id="GO:0032993">
    <property type="term" value="C:protein-DNA complex"/>
    <property type="evidence" value="ECO:0007669"/>
    <property type="project" value="TreeGrafter"/>
</dbReference>
<gene>
    <name evidence="7" type="ORF">S01H1_67168</name>
</gene>
<keyword evidence="3" id="KW-0805">Transcription regulation</keyword>
<keyword evidence="5" id="KW-0804">Transcription</keyword>
<dbReference type="GO" id="GO:0006355">
    <property type="term" value="P:regulation of DNA-templated transcription"/>
    <property type="evidence" value="ECO:0007669"/>
    <property type="project" value="TreeGrafter"/>
</dbReference>
<keyword evidence="2" id="KW-0902">Two-component regulatory system</keyword>
<protein>
    <recommendedName>
        <fullName evidence="6">Response regulatory domain-containing protein</fullName>
    </recommendedName>
</protein>
<keyword evidence="1" id="KW-0597">Phosphoprotein</keyword>
<comment type="caution">
    <text evidence="7">The sequence shown here is derived from an EMBL/GenBank/DDBJ whole genome shotgun (WGS) entry which is preliminary data.</text>
</comment>
<dbReference type="PANTHER" id="PTHR48111">
    <property type="entry name" value="REGULATOR OF RPOS"/>
    <property type="match status" value="1"/>
</dbReference>
<feature type="domain" description="Response regulatory" evidence="6">
    <location>
        <begin position="11"/>
        <end position="127"/>
    </location>
</feature>
<dbReference type="InterPro" id="IPR001789">
    <property type="entry name" value="Sig_transdc_resp-reg_receiver"/>
</dbReference>
<dbReference type="GO" id="GO:0000156">
    <property type="term" value="F:phosphorelay response regulator activity"/>
    <property type="evidence" value="ECO:0007669"/>
    <property type="project" value="TreeGrafter"/>
</dbReference>
<proteinExistence type="predicted"/>
<evidence type="ECO:0000313" key="7">
    <source>
        <dbReference type="EMBL" id="GAG36448.1"/>
    </source>
</evidence>
<evidence type="ECO:0000256" key="1">
    <source>
        <dbReference type="ARBA" id="ARBA00022553"/>
    </source>
</evidence>
<dbReference type="FunFam" id="3.40.50.2300:FF:000001">
    <property type="entry name" value="DNA-binding response regulator PhoB"/>
    <property type="match status" value="1"/>
</dbReference>
<evidence type="ECO:0000259" key="6">
    <source>
        <dbReference type="PROSITE" id="PS50110"/>
    </source>
</evidence>
<organism evidence="7">
    <name type="scientific">marine sediment metagenome</name>
    <dbReference type="NCBI Taxonomy" id="412755"/>
    <lineage>
        <taxon>unclassified sequences</taxon>
        <taxon>metagenomes</taxon>
        <taxon>ecological metagenomes</taxon>
    </lineage>
</organism>
<dbReference type="Pfam" id="PF00072">
    <property type="entry name" value="Response_reg"/>
    <property type="match status" value="1"/>
</dbReference>
<dbReference type="GO" id="GO:0000976">
    <property type="term" value="F:transcription cis-regulatory region binding"/>
    <property type="evidence" value="ECO:0007669"/>
    <property type="project" value="TreeGrafter"/>
</dbReference>
<dbReference type="InterPro" id="IPR011006">
    <property type="entry name" value="CheY-like_superfamily"/>
</dbReference>
<evidence type="ECO:0000256" key="4">
    <source>
        <dbReference type="ARBA" id="ARBA00023125"/>
    </source>
</evidence>
<dbReference type="AlphaFoldDB" id="X0XIH6"/>
<accession>X0XIH6</accession>
<name>X0XIH6_9ZZZZ</name>
<evidence type="ECO:0000256" key="3">
    <source>
        <dbReference type="ARBA" id="ARBA00023015"/>
    </source>
</evidence>
<dbReference type="SMART" id="SM00448">
    <property type="entry name" value="REC"/>
    <property type="match status" value="1"/>
</dbReference>
<sequence>MEEVSPTSKEVILIVDDDPNILELLQTRLELEGYHTICAQGGHEAMRIVGRQPPDLILLDIMMPEMSGIEVCQRIKAEPETQALPIIMATARTSPEDIVEGLEAGADDYVTKPFVTGELLARVRAAL</sequence>
<dbReference type="EMBL" id="BARS01044463">
    <property type="protein sequence ID" value="GAG36448.1"/>
    <property type="molecule type" value="Genomic_DNA"/>
</dbReference>
<keyword evidence="4" id="KW-0238">DNA-binding</keyword>
<dbReference type="GO" id="GO:0005829">
    <property type="term" value="C:cytosol"/>
    <property type="evidence" value="ECO:0007669"/>
    <property type="project" value="TreeGrafter"/>
</dbReference>
<dbReference type="PANTHER" id="PTHR48111:SF1">
    <property type="entry name" value="TWO-COMPONENT RESPONSE REGULATOR ORR33"/>
    <property type="match status" value="1"/>
</dbReference>
<feature type="non-terminal residue" evidence="7">
    <location>
        <position position="127"/>
    </location>
</feature>
<evidence type="ECO:0000256" key="2">
    <source>
        <dbReference type="ARBA" id="ARBA00023012"/>
    </source>
</evidence>
<evidence type="ECO:0000256" key="5">
    <source>
        <dbReference type="ARBA" id="ARBA00023163"/>
    </source>
</evidence>
<dbReference type="SUPFAM" id="SSF52172">
    <property type="entry name" value="CheY-like"/>
    <property type="match status" value="1"/>
</dbReference>
<dbReference type="Gene3D" id="3.40.50.2300">
    <property type="match status" value="1"/>
</dbReference>
<dbReference type="PROSITE" id="PS50110">
    <property type="entry name" value="RESPONSE_REGULATORY"/>
    <property type="match status" value="1"/>
</dbReference>
<dbReference type="InterPro" id="IPR039420">
    <property type="entry name" value="WalR-like"/>
</dbReference>